<evidence type="ECO:0000256" key="3">
    <source>
        <dbReference type="ARBA" id="ARBA00023015"/>
    </source>
</evidence>
<dbReference type="CDD" id="cd00009">
    <property type="entry name" value="AAA"/>
    <property type="match status" value="1"/>
</dbReference>
<protein>
    <submittedName>
        <fullName evidence="6">AAA domain-containing protein</fullName>
    </submittedName>
</protein>
<sequence>MKKIEIIYNTRTGTDAITFHERQLVPPFITNVLDCSYREISFDSLLQLTNRIHLNNEVIESRLIKYLSEIVTCENDMQAHFVDNYIKSQIIDRILGSSPFAFITIDSRERIVFTNEPANRILHGSPTLRSSLKDYFDAEAVRQIQGSAPAEEHVITHEGINYLVSRYPLYLRDLNIGYYIKMIDAGKIRDIESTVSRKIHDKGLFAKHRFSDIIHQSRVMDECIQTAERAAETNHTLLLTGESGTGKELFAQSIHNASHRSSNPFVAINCSALPESLLESELFGYDPNSFTGPGKRGKTGLFEQANHGTIFLDEIADISPKMQSSLLRMLQERQIMRIGGDKIIDVDVRVIAATNRDLQALVSAGSFRNDLYYRLNVIPIWIPPLRNRREDILPLFQEFLGSKYENIRARQKEALKQYDWPGNVRELENASIYFTTFGTLPPTLFQPGNHRLRHVSSVDLNSDRHIRAEILDLLYACQNTRHALGRTSILNQLRDRDILISDGRLRNILDGLKQDGYITIGRGRQGTTITSAGAEWLHRNPS</sequence>
<dbReference type="Gene3D" id="1.10.10.10">
    <property type="entry name" value="Winged helix-like DNA-binding domain superfamily/Winged helix DNA-binding domain"/>
    <property type="match status" value="1"/>
</dbReference>
<dbReference type="Gene3D" id="3.40.50.300">
    <property type="entry name" value="P-loop containing nucleotide triphosphate hydrolases"/>
    <property type="match status" value="1"/>
</dbReference>
<dbReference type="PROSITE" id="PS50045">
    <property type="entry name" value="SIGMA54_INTERACT_4"/>
    <property type="match status" value="1"/>
</dbReference>
<evidence type="ECO:0000313" key="7">
    <source>
        <dbReference type="Proteomes" id="UP000474676"/>
    </source>
</evidence>
<evidence type="ECO:0000256" key="1">
    <source>
        <dbReference type="ARBA" id="ARBA00022741"/>
    </source>
</evidence>
<dbReference type="InterPro" id="IPR027417">
    <property type="entry name" value="P-loop_NTPase"/>
</dbReference>
<dbReference type="RefSeq" id="WP_154573740.1">
    <property type="nucleotide sequence ID" value="NZ_VUMZ01000002.1"/>
</dbReference>
<dbReference type="PANTHER" id="PTHR32071:SF57">
    <property type="entry name" value="C4-DICARBOXYLATE TRANSPORT TRANSCRIPTIONAL REGULATORY PROTEIN DCTD"/>
    <property type="match status" value="1"/>
</dbReference>
<gene>
    <name evidence="6" type="ORF">FYJ64_02770</name>
</gene>
<dbReference type="InterPro" id="IPR002078">
    <property type="entry name" value="Sigma_54_int"/>
</dbReference>
<keyword evidence="2" id="KW-0067">ATP-binding</keyword>
<dbReference type="InterPro" id="IPR036388">
    <property type="entry name" value="WH-like_DNA-bd_sf"/>
</dbReference>
<dbReference type="InterPro" id="IPR003593">
    <property type="entry name" value="AAA+_ATPase"/>
</dbReference>
<keyword evidence="7" id="KW-1185">Reference proteome</keyword>
<proteinExistence type="predicted"/>
<dbReference type="SMART" id="SM00382">
    <property type="entry name" value="AAA"/>
    <property type="match status" value="1"/>
</dbReference>
<accession>A0A6L5Y3R1</accession>
<keyword evidence="4" id="KW-0804">Transcription</keyword>
<evidence type="ECO:0000256" key="2">
    <source>
        <dbReference type="ARBA" id="ARBA00022840"/>
    </source>
</evidence>
<dbReference type="GO" id="GO:0005524">
    <property type="term" value="F:ATP binding"/>
    <property type="evidence" value="ECO:0007669"/>
    <property type="project" value="UniProtKB-KW"/>
</dbReference>
<dbReference type="Proteomes" id="UP000474676">
    <property type="component" value="Unassembled WGS sequence"/>
</dbReference>
<evidence type="ECO:0000256" key="4">
    <source>
        <dbReference type="ARBA" id="ARBA00023163"/>
    </source>
</evidence>
<dbReference type="GO" id="GO:0006355">
    <property type="term" value="P:regulation of DNA-templated transcription"/>
    <property type="evidence" value="ECO:0007669"/>
    <property type="project" value="InterPro"/>
</dbReference>
<dbReference type="PANTHER" id="PTHR32071">
    <property type="entry name" value="TRANSCRIPTIONAL REGULATORY PROTEIN"/>
    <property type="match status" value="1"/>
</dbReference>
<feature type="domain" description="Sigma-54 factor interaction" evidence="5">
    <location>
        <begin position="213"/>
        <end position="436"/>
    </location>
</feature>
<dbReference type="InterPro" id="IPR025662">
    <property type="entry name" value="Sigma_54_int_dom_ATP-bd_1"/>
</dbReference>
<dbReference type="FunFam" id="3.40.50.300:FF:000006">
    <property type="entry name" value="DNA-binding transcriptional regulator NtrC"/>
    <property type="match status" value="1"/>
</dbReference>
<dbReference type="EMBL" id="VUMZ01000002">
    <property type="protein sequence ID" value="MST51253.1"/>
    <property type="molecule type" value="Genomic_DNA"/>
</dbReference>
<reference evidence="6 7" key="1">
    <citation type="submission" date="2019-08" db="EMBL/GenBank/DDBJ databases">
        <title>In-depth cultivation of the pig gut microbiome towards novel bacterial diversity and tailored functional studies.</title>
        <authorList>
            <person name="Wylensek D."/>
            <person name="Hitch T.C.A."/>
            <person name="Clavel T."/>
        </authorList>
    </citation>
    <scope>NUCLEOTIDE SEQUENCE [LARGE SCALE GENOMIC DNA]</scope>
    <source>
        <strain evidence="6 7">WCA-MUC-591-APC-3H</strain>
    </source>
</reference>
<evidence type="ECO:0000259" key="5">
    <source>
        <dbReference type="PROSITE" id="PS50045"/>
    </source>
</evidence>
<dbReference type="Pfam" id="PF25601">
    <property type="entry name" value="AAA_lid_14"/>
    <property type="match status" value="1"/>
</dbReference>
<keyword evidence="1" id="KW-0547">Nucleotide-binding</keyword>
<evidence type="ECO:0000313" key="6">
    <source>
        <dbReference type="EMBL" id="MST51253.1"/>
    </source>
</evidence>
<dbReference type="PROSITE" id="PS00675">
    <property type="entry name" value="SIGMA54_INTERACT_1"/>
    <property type="match status" value="1"/>
</dbReference>
<dbReference type="GeneID" id="303114236"/>
<dbReference type="AlphaFoldDB" id="A0A6L5Y3R1"/>
<comment type="caution">
    <text evidence="6">The sequence shown here is derived from an EMBL/GenBank/DDBJ whole genome shotgun (WGS) entry which is preliminary data.</text>
</comment>
<name>A0A6L5Y3R1_9FIRM</name>
<dbReference type="InterPro" id="IPR025944">
    <property type="entry name" value="Sigma_54_int_dom_CS"/>
</dbReference>
<keyword evidence="3" id="KW-0805">Transcription regulation</keyword>
<dbReference type="SUPFAM" id="SSF52540">
    <property type="entry name" value="P-loop containing nucleoside triphosphate hydrolases"/>
    <property type="match status" value="1"/>
</dbReference>
<dbReference type="Pfam" id="PF00158">
    <property type="entry name" value="Sigma54_activat"/>
    <property type="match status" value="1"/>
</dbReference>
<dbReference type="PROSITE" id="PS00688">
    <property type="entry name" value="SIGMA54_INTERACT_3"/>
    <property type="match status" value="1"/>
</dbReference>
<organism evidence="6 7">
    <name type="scientific">Hornefia butyriciproducens</name>
    <dbReference type="NCBI Taxonomy" id="2652293"/>
    <lineage>
        <taxon>Bacteria</taxon>
        <taxon>Bacillati</taxon>
        <taxon>Bacillota</taxon>
        <taxon>Clostridia</taxon>
        <taxon>Peptostreptococcales</taxon>
        <taxon>Anaerovoracaceae</taxon>
        <taxon>Hornefia</taxon>
    </lineage>
</organism>
<dbReference type="InterPro" id="IPR058031">
    <property type="entry name" value="AAA_lid_NorR"/>
</dbReference>
<dbReference type="Gene3D" id="1.10.8.60">
    <property type="match status" value="1"/>
</dbReference>